<dbReference type="PROSITE" id="PS50850">
    <property type="entry name" value="MFS"/>
    <property type="match status" value="1"/>
</dbReference>
<dbReference type="EMBL" id="RBVA01000164">
    <property type="protein sequence ID" value="RMW09070.1"/>
    <property type="molecule type" value="Genomic_DNA"/>
</dbReference>
<dbReference type="EMBL" id="RBNX01000065">
    <property type="protein sequence ID" value="RML82529.1"/>
    <property type="molecule type" value="Genomic_DNA"/>
</dbReference>
<feature type="transmembrane region" description="Helical" evidence="7">
    <location>
        <begin position="80"/>
        <end position="101"/>
    </location>
</feature>
<evidence type="ECO:0000313" key="12">
    <source>
        <dbReference type="Proteomes" id="UP000280350"/>
    </source>
</evidence>
<dbReference type="SUPFAM" id="SSF103473">
    <property type="entry name" value="MFS general substrate transporter"/>
    <property type="match status" value="1"/>
</dbReference>
<evidence type="ECO:0000313" key="9">
    <source>
        <dbReference type="EMBL" id="RML82529.1"/>
    </source>
</evidence>
<dbReference type="GO" id="GO:0016020">
    <property type="term" value="C:membrane"/>
    <property type="evidence" value="ECO:0007669"/>
    <property type="project" value="UniProtKB-SubCell"/>
</dbReference>
<dbReference type="CDD" id="cd17319">
    <property type="entry name" value="MFS_ExuT_GudP_like"/>
    <property type="match status" value="1"/>
</dbReference>
<feature type="transmembrane region" description="Helical" evidence="7">
    <location>
        <begin position="306"/>
        <end position="326"/>
    </location>
</feature>
<dbReference type="PANTHER" id="PTHR43791">
    <property type="entry name" value="PERMEASE-RELATED"/>
    <property type="match status" value="1"/>
</dbReference>
<organism evidence="10 11">
    <name type="scientific">Pseudomonas amygdali pv. tabaci</name>
    <name type="common">Pseudomonas syringae pv. tabaci</name>
    <dbReference type="NCBI Taxonomy" id="322"/>
    <lineage>
        <taxon>Bacteria</taxon>
        <taxon>Pseudomonadati</taxon>
        <taxon>Pseudomonadota</taxon>
        <taxon>Gammaproteobacteria</taxon>
        <taxon>Pseudomonadales</taxon>
        <taxon>Pseudomonadaceae</taxon>
        <taxon>Pseudomonas</taxon>
        <taxon>Pseudomonas amygdali</taxon>
    </lineage>
</organism>
<feature type="transmembrane region" description="Helical" evidence="7">
    <location>
        <begin position="338"/>
        <end position="356"/>
    </location>
</feature>
<feature type="transmembrane region" description="Helical" evidence="7">
    <location>
        <begin position="362"/>
        <end position="385"/>
    </location>
</feature>
<dbReference type="AlphaFoldDB" id="A0A3M4YRZ7"/>
<evidence type="ECO:0000256" key="7">
    <source>
        <dbReference type="SAM" id="Phobius"/>
    </source>
</evidence>
<evidence type="ECO:0000256" key="4">
    <source>
        <dbReference type="ARBA" id="ARBA00022797"/>
    </source>
</evidence>
<keyword evidence="3 7" id="KW-0812">Transmembrane</keyword>
<evidence type="ECO:0000256" key="6">
    <source>
        <dbReference type="ARBA" id="ARBA00023136"/>
    </source>
</evidence>
<dbReference type="FunFam" id="1.20.1250.20:FF:000018">
    <property type="entry name" value="MFS transporter permease"/>
    <property type="match status" value="1"/>
</dbReference>
<dbReference type="InterPro" id="IPR011701">
    <property type="entry name" value="MFS"/>
</dbReference>
<evidence type="ECO:0000259" key="8">
    <source>
        <dbReference type="PROSITE" id="PS50850"/>
    </source>
</evidence>
<feature type="transmembrane region" description="Helical" evidence="7">
    <location>
        <begin position="273"/>
        <end position="294"/>
    </location>
</feature>
<feature type="transmembrane region" description="Helical" evidence="7">
    <location>
        <begin position="205"/>
        <end position="227"/>
    </location>
</feature>
<feature type="transmembrane region" description="Helical" evidence="7">
    <location>
        <begin position="426"/>
        <end position="447"/>
    </location>
</feature>
<comment type="caution">
    <text evidence="10">The sequence shown here is derived from an EMBL/GenBank/DDBJ whole genome shotgun (WGS) entry which is preliminary data.</text>
</comment>
<accession>A0A3M4YRZ7</accession>
<dbReference type="PANTHER" id="PTHR43791:SF36">
    <property type="entry name" value="TRANSPORTER, PUTATIVE (AFU_ORTHOLOGUE AFUA_6G08340)-RELATED"/>
    <property type="match status" value="1"/>
</dbReference>
<keyword evidence="2" id="KW-0813">Transport</keyword>
<proteinExistence type="predicted"/>
<evidence type="ECO:0000256" key="1">
    <source>
        <dbReference type="ARBA" id="ARBA00004141"/>
    </source>
</evidence>
<keyword evidence="6 7" id="KW-0472">Membrane</keyword>
<feature type="transmembrane region" description="Helical" evidence="7">
    <location>
        <begin position="138"/>
        <end position="159"/>
    </location>
</feature>
<dbReference type="Proteomes" id="UP000280350">
    <property type="component" value="Unassembled WGS sequence"/>
</dbReference>
<feature type="transmembrane region" description="Helical" evidence="7">
    <location>
        <begin position="113"/>
        <end position="132"/>
    </location>
</feature>
<evidence type="ECO:0000313" key="10">
    <source>
        <dbReference type="EMBL" id="RMW09070.1"/>
    </source>
</evidence>
<evidence type="ECO:0000313" key="11">
    <source>
        <dbReference type="Proteomes" id="UP000271531"/>
    </source>
</evidence>
<dbReference type="Pfam" id="PF07690">
    <property type="entry name" value="MFS_1"/>
    <property type="match status" value="1"/>
</dbReference>
<keyword evidence="5 7" id="KW-1133">Transmembrane helix</keyword>
<dbReference type="Proteomes" id="UP000271531">
    <property type="component" value="Unassembled WGS sequence"/>
</dbReference>
<dbReference type="Gene3D" id="1.20.1250.20">
    <property type="entry name" value="MFS general substrate transporter like domains"/>
    <property type="match status" value="2"/>
</dbReference>
<dbReference type="GO" id="GO:0022857">
    <property type="term" value="F:transmembrane transporter activity"/>
    <property type="evidence" value="ECO:0007669"/>
    <property type="project" value="InterPro"/>
</dbReference>
<feature type="domain" description="Major facilitator superfamily (MFS) profile" evidence="8">
    <location>
        <begin position="47"/>
        <end position="453"/>
    </location>
</feature>
<dbReference type="InterPro" id="IPR036259">
    <property type="entry name" value="MFS_trans_sf"/>
</dbReference>
<evidence type="ECO:0000256" key="2">
    <source>
        <dbReference type="ARBA" id="ARBA00022448"/>
    </source>
</evidence>
<gene>
    <name evidence="10" type="ORF">ALP03_100531</name>
    <name evidence="9" type="ORF">ALQ89_00964</name>
</gene>
<feature type="transmembrane region" description="Helical" evidence="7">
    <location>
        <begin position="171"/>
        <end position="193"/>
    </location>
</feature>
<feature type="transmembrane region" description="Helical" evidence="7">
    <location>
        <begin position="397"/>
        <end position="420"/>
    </location>
</feature>
<protein>
    <submittedName>
        <fullName evidence="10">Major facilitator superfamily transporter</fullName>
    </submittedName>
    <submittedName>
        <fullName evidence="9">Transporter-like membrane protein</fullName>
    </submittedName>
</protein>
<feature type="transmembrane region" description="Helical" evidence="7">
    <location>
        <begin position="43"/>
        <end position="60"/>
    </location>
</feature>
<evidence type="ECO:0000256" key="5">
    <source>
        <dbReference type="ARBA" id="ARBA00022989"/>
    </source>
</evidence>
<sequence length="463" mass="50317">MTINLALNRTAFLQKNNHRRAPMAIVQTSPPISDLERLTMKRVAWRLLPFLIVCYLIAIIDRGNIGMASLQMNQDLGLSPAIFGFASSLFFFSYFLVEVPSNLALQKFGARIWIARIMVTWGIISAGTAFVTGANSLYVMRFLLGAAEAGFFPGVLLYLTYWLPSAYRARMVAIFMVAIPGANFIGSPLSGLLLSLDGWMGMRGWHWLFILEGIPAVLLGIACLFVLTDKPDQAKWLSDEQRHWLVNKLAEERQRKTNIGHISLWKLLRHKDIWVLALVYSGASAAGSTMSIWAPQLLKTFGLSNMEIGLVNAIPYGIASVAMIIWGRSSDRTNERRWHTSLTLLLITVGLLLASVTSSLPATVMLLSMVLIGAYSMKGPFWALVSGWLSSSTAAAGLAAIGALANLIGGGVMVNVYGAIHGATGSYALAMLPLAALCAAGGVMVLVMGRKRLKQEAAEVEPV</sequence>
<dbReference type="InterPro" id="IPR020846">
    <property type="entry name" value="MFS_dom"/>
</dbReference>
<keyword evidence="4" id="KW-0058">Aromatic hydrocarbons catabolism</keyword>
<name>A0A3M4YRZ7_PSEAJ</name>
<reference evidence="11 12" key="1">
    <citation type="submission" date="2018-08" db="EMBL/GenBank/DDBJ databases">
        <title>Recombination of ecologically and evolutionarily significant loci maintains genetic cohesion in the Pseudomonas syringae species complex.</title>
        <authorList>
            <person name="Dillon M."/>
            <person name="Thakur S."/>
            <person name="Almeida R.N.D."/>
            <person name="Weir B.S."/>
            <person name="Guttman D.S."/>
        </authorList>
    </citation>
    <scope>NUCLEOTIDE SEQUENCE [LARGE SCALE GENOMIC DNA]</scope>
    <source>
        <strain evidence="9 12">ICMP 2851</strain>
        <strain evidence="10 11">ICMP 4525</strain>
    </source>
</reference>
<evidence type="ECO:0000256" key="3">
    <source>
        <dbReference type="ARBA" id="ARBA00022692"/>
    </source>
</evidence>
<comment type="subcellular location">
    <subcellularLocation>
        <location evidence="1">Membrane</location>
        <topology evidence="1">Multi-pass membrane protein</topology>
    </subcellularLocation>
</comment>